<dbReference type="InParanoid" id="W0RDC6"/>
<keyword evidence="1" id="KW-0472">Membrane</keyword>
<keyword evidence="1" id="KW-1133">Transmembrane helix</keyword>
<organism evidence="2 3">
    <name type="scientific">Gemmatirosa kalamazoonensis</name>
    <dbReference type="NCBI Taxonomy" id="861299"/>
    <lineage>
        <taxon>Bacteria</taxon>
        <taxon>Pseudomonadati</taxon>
        <taxon>Gemmatimonadota</taxon>
        <taxon>Gemmatimonadia</taxon>
        <taxon>Gemmatimonadales</taxon>
        <taxon>Gemmatimonadaceae</taxon>
        <taxon>Gemmatirosa</taxon>
    </lineage>
</organism>
<dbReference type="RefSeq" id="WP_025410632.1">
    <property type="nucleotide sequence ID" value="NZ_CP007128.1"/>
</dbReference>
<dbReference type="OrthoDB" id="8962335at2"/>
<dbReference type="HOGENOM" id="CLU_1945664_0_0_0"/>
<accession>W0RDC6</accession>
<keyword evidence="1" id="KW-0812">Transmembrane</keyword>
<feature type="transmembrane region" description="Helical" evidence="1">
    <location>
        <begin position="100"/>
        <end position="123"/>
    </location>
</feature>
<dbReference type="EMBL" id="CP007128">
    <property type="protein sequence ID" value="AHG89119.1"/>
    <property type="molecule type" value="Genomic_DNA"/>
</dbReference>
<gene>
    <name evidence="2" type="ORF">J421_1582</name>
</gene>
<dbReference type="AlphaFoldDB" id="W0RDC6"/>
<reference evidence="2 3" key="1">
    <citation type="journal article" date="2014" name="Genome Announc.">
        <title>Genome Sequence and Methylome of Soil Bacterium Gemmatirosa kalamazoonensis KBS708T, a Member of the Rarely Cultivated Gemmatimonadetes Phylum.</title>
        <authorList>
            <person name="Debruyn J.M."/>
            <person name="Radosevich M."/>
            <person name="Wommack K.E."/>
            <person name="Polson S.W."/>
            <person name="Hauser L.J."/>
            <person name="Fawaz M.N."/>
            <person name="Korlach J."/>
            <person name="Tsai Y.C."/>
        </authorList>
    </citation>
    <scope>NUCLEOTIDE SEQUENCE [LARGE SCALE GENOMIC DNA]</scope>
    <source>
        <strain evidence="2 3">KBS708</strain>
    </source>
</reference>
<dbReference type="InterPro" id="IPR025597">
    <property type="entry name" value="DUF4345"/>
</dbReference>
<evidence type="ECO:0000313" key="2">
    <source>
        <dbReference type="EMBL" id="AHG89119.1"/>
    </source>
</evidence>
<dbReference type="KEGG" id="gba:J421_1582"/>
<dbReference type="Proteomes" id="UP000019151">
    <property type="component" value="Chromosome"/>
</dbReference>
<sequence length="129" mass="13250">MRFPVLALTLGALGFLAFGVTVLAAPGLLAVIDVTAATATARSDVRAVYGGMELGVGVFLVLCARRAEWRRAGLAAQALAMGGVVTGRVVSLAVDGVPRPIALGFWAVELAGALLAIVALHAMRSERPR</sequence>
<dbReference type="eggNOG" id="ENOG5033M34">
    <property type="taxonomic scope" value="Bacteria"/>
</dbReference>
<dbReference type="Pfam" id="PF14248">
    <property type="entry name" value="DUF4345"/>
    <property type="match status" value="1"/>
</dbReference>
<protein>
    <recommendedName>
        <fullName evidence="4">DUF4345 domain-containing protein</fullName>
    </recommendedName>
</protein>
<evidence type="ECO:0000256" key="1">
    <source>
        <dbReference type="SAM" id="Phobius"/>
    </source>
</evidence>
<evidence type="ECO:0000313" key="3">
    <source>
        <dbReference type="Proteomes" id="UP000019151"/>
    </source>
</evidence>
<evidence type="ECO:0008006" key="4">
    <source>
        <dbReference type="Google" id="ProtNLM"/>
    </source>
</evidence>
<proteinExistence type="predicted"/>
<dbReference type="STRING" id="861299.J421_1582"/>
<feature type="transmembrane region" description="Helical" evidence="1">
    <location>
        <begin position="74"/>
        <end position="94"/>
    </location>
</feature>
<name>W0RDC6_9BACT</name>
<keyword evidence="3" id="KW-1185">Reference proteome</keyword>